<dbReference type="RefSeq" id="WP_167184669.1">
    <property type="nucleotide sequence ID" value="NZ_JAAONZ010000004.1"/>
</dbReference>
<dbReference type="EMBL" id="JAAONZ010000004">
    <property type="protein sequence ID" value="NHO65564.1"/>
    <property type="molecule type" value="Genomic_DNA"/>
</dbReference>
<accession>A0A9E5JS61</accession>
<comment type="caution">
    <text evidence="1">The sequence shown here is derived from an EMBL/GenBank/DDBJ whole genome shotgun (WGS) entry which is preliminary data.</text>
</comment>
<gene>
    <name evidence="1" type="ORF">G8770_08435</name>
</gene>
<evidence type="ECO:0000313" key="1">
    <source>
        <dbReference type="EMBL" id="NHO65564.1"/>
    </source>
</evidence>
<evidence type="ECO:0000313" key="2">
    <source>
        <dbReference type="Proteomes" id="UP000787472"/>
    </source>
</evidence>
<protein>
    <submittedName>
        <fullName evidence="1">DUF3581 domain-containing protein</fullName>
    </submittedName>
</protein>
<reference evidence="1" key="1">
    <citation type="submission" date="2020-03" db="EMBL/GenBank/DDBJ databases">
        <authorList>
            <person name="Guo F."/>
        </authorList>
    </citation>
    <scope>NUCLEOTIDE SEQUENCE</scope>
    <source>
        <strain evidence="1">JCM 30134</strain>
    </source>
</reference>
<dbReference type="Pfam" id="PF12119">
    <property type="entry name" value="DUF3581"/>
    <property type="match status" value="1"/>
</dbReference>
<dbReference type="InterPro" id="IPR021974">
    <property type="entry name" value="DUF3581"/>
</dbReference>
<name>A0A9E5JS61_9GAMM</name>
<proteinExistence type="predicted"/>
<sequence>MHLEQYFTPSQAEFSFTRNQACSFAKQIANDFNPIHDEDATRFCVPGDLLFAVALSKLGLSEKMDIRFSDMVSDGVNLHFEHASDGHVDIQDEAGKNYLYIKSEGKKNLDADMISKLTEVYVAFSGKTFPHLLVPLWEANEVMVNPARPLVIYESMHLELDTLDFHNPTLEYAHSSLEVNGKRGNACIRFNFKEGNDTLGHGEKRIVLSGLKPYDQKAIDGLIEFYNERKSIFA</sequence>
<dbReference type="Proteomes" id="UP000787472">
    <property type="component" value="Unassembled WGS sequence"/>
</dbReference>
<dbReference type="AlphaFoldDB" id="A0A9E5JS61"/>
<keyword evidence="2" id="KW-1185">Reference proteome</keyword>
<organism evidence="1 2">
    <name type="scientific">Pseudomaricurvus hydrocarbonicus</name>
    <dbReference type="NCBI Taxonomy" id="1470433"/>
    <lineage>
        <taxon>Bacteria</taxon>
        <taxon>Pseudomonadati</taxon>
        <taxon>Pseudomonadota</taxon>
        <taxon>Gammaproteobacteria</taxon>
        <taxon>Cellvibrionales</taxon>
        <taxon>Cellvibrionaceae</taxon>
        <taxon>Pseudomaricurvus</taxon>
    </lineage>
</organism>